<proteinExistence type="inferred from homology"/>
<evidence type="ECO:0000313" key="6">
    <source>
        <dbReference type="Proteomes" id="UP000244892"/>
    </source>
</evidence>
<dbReference type="AlphaFoldDB" id="A0A2U8FT63"/>
<dbReference type="Gene3D" id="3.30.920.10">
    <property type="entry name" value="Frataxin/CyaY"/>
    <property type="match status" value="1"/>
</dbReference>
<dbReference type="HAMAP" id="MF_00142">
    <property type="entry name" value="CyaY"/>
    <property type="match status" value="1"/>
</dbReference>
<dbReference type="Proteomes" id="UP000244892">
    <property type="component" value="Chromosome"/>
</dbReference>
<dbReference type="SMART" id="SM01219">
    <property type="entry name" value="Frataxin_Cyay"/>
    <property type="match status" value="1"/>
</dbReference>
<sequence>MSTSLDTTSGLTDAQYDEAIRVALARIETTVDRWLEDDVIDIDSARTGSMITLSLPNRSQLIVNAQPPLHELWLAARRGGFHFRHDLATGRWLDTRTGEEFFSLLSSCASEQGNCPGLQF</sequence>
<dbReference type="InterPro" id="IPR020895">
    <property type="entry name" value="Frataxin_CS"/>
</dbReference>
<name>A0A2U8FT63_9BURK</name>
<dbReference type="InterPro" id="IPR002908">
    <property type="entry name" value="Frataxin/CyaY"/>
</dbReference>
<keyword evidence="3 4" id="KW-0408">Iron</keyword>
<dbReference type="PROSITE" id="PS01344">
    <property type="entry name" value="FRATAXIN_1"/>
    <property type="match status" value="1"/>
</dbReference>
<evidence type="ECO:0000256" key="2">
    <source>
        <dbReference type="ARBA" id="ARBA00022723"/>
    </source>
</evidence>
<reference evidence="5 6" key="1">
    <citation type="submission" date="2018-05" db="EMBL/GenBank/DDBJ databases">
        <title>complete genome sequence of Aquabacterium olei NBRC 110486.</title>
        <authorList>
            <person name="Tang B."/>
            <person name="Chang J."/>
            <person name="Zhang L."/>
            <person name="Yang H."/>
        </authorList>
    </citation>
    <scope>NUCLEOTIDE SEQUENCE [LARGE SCALE GENOMIC DNA]</scope>
    <source>
        <strain evidence="5 6">NBRC 110486</strain>
    </source>
</reference>
<accession>A0A2U8FT63</accession>
<keyword evidence="2 4" id="KW-0479">Metal-binding</keyword>
<dbReference type="GO" id="GO:0005737">
    <property type="term" value="C:cytoplasm"/>
    <property type="evidence" value="ECO:0007669"/>
    <property type="project" value="UniProtKB-ARBA"/>
</dbReference>
<evidence type="ECO:0000256" key="3">
    <source>
        <dbReference type="ARBA" id="ARBA00023004"/>
    </source>
</evidence>
<evidence type="ECO:0000256" key="1">
    <source>
        <dbReference type="ARBA" id="ARBA00008183"/>
    </source>
</evidence>
<dbReference type="EMBL" id="CP029210">
    <property type="protein sequence ID" value="AWI54243.1"/>
    <property type="molecule type" value="Genomic_DNA"/>
</dbReference>
<dbReference type="Pfam" id="PF01491">
    <property type="entry name" value="Frataxin_Cyay"/>
    <property type="match status" value="1"/>
</dbReference>
<dbReference type="KEGG" id="aon:DEH84_13045"/>
<protein>
    <recommendedName>
        <fullName evidence="4">Iron-sulfur cluster assembly protein CyaY</fullName>
    </recommendedName>
</protein>
<keyword evidence="6" id="KW-1185">Reference proteome</keyword>
<organism evidence="5 6">
    <name type="scientific">Aquabacterium olei</name>
    <dbReference type="NCBI Taxonomy" id="1296669"/>
    <lineage>
        <taxon>Bacteria</taxon>
        <taxon>Pseudomonadati</taxon>
        <taxon>Pseudomonadota</taxon>
        <taxon>Betaproteobacteria</taxon>
        <taxon>Burkholderiales</taxon>
        <taxon>Aquabacterium</taxon>
    </lineage>
</organism>
<comment type="function">
    <text evidence="4">Involved in iron-sulfur (Fe-S) cluster assembly. May act as a regulator of Fe-S biogenesis.</text>
</comment>
<comment type="similarity">
    <text evidence="1 4">Belongs to the frataxin family.</text>
</comment>
<dbReference type="InterPro" id="IPR036524">
    <property type="entry name" value="Frataxin/CyaY_sf"/>
</dbReference>
<dbReference type="PROSITE" id="PS50810">
    <property type="entry name" value="FRATAXIN_2"/>
    <property type="match status" value="1"/>
</dbReference>
<evidence type="ECO:0000313" key="5">
    <source>
        <dbReference type="EMBL" id="AWI54243.1"/>
    </source>
</evidence>
<dbReference type="OrthoDB" id="285675at2"/>
<gene>
    <name evidence="4" type="primary">cyaY</name>
    <name evidence="5" type="ORF">DEH84_13045</name>
</gene>
<dbReference type="GO" id="GO:0008199">
    <property type="term" value="F:ferric iron binding"/>
    <property type="evidence" value="ECO:0007669"/>
    <property type="project" value="InterPro"/>
</dbReference>
<dbReference type="SUPFAM" id="SSF55387">
    <property type="entry name" value="Frataxin/Nqo15-like"/>
    <property type="match status" value="1"/>
</dbReference>
<dbReference type="RefSeq" id="WP_109037239.1">
    <property type="nucleotide sequence ID" value="NZ_CP029210.1"/>
</dbReference>
<evidence type="ECO:0000256" key="4">
    <source>
        <dbReference type="HAMAP-Rule" id="MF_00142"/>
    </source>
</evidence>
<dbReference type="GO" id="GO:0016226">
    <property type="term" value="P:iron-sulfur cluster assembly"/>
    <property type="evidence" value="ECO:0007669"/>
    <property type="project" value="UniProtKB-UniRule"/>
</dbReference>
<dbReference type="NCBIfam" id="TIGR03421">
    <property type="entry name" value="FeS_CyaY"/>
    <property type="match status" value="1"/>
</dbReference>
<dbReference type="InterPro" id="IPR047584">
    <property type="entry name" value="CyaY"/>
</dbReference>